<proteinExistence type="predicted"/>
<reference evidence="1" key="1">
    <citation type="submission" date="2020-02" db="EMBL/GenBank/DDBJ databases">
        <authorList>
            <person name="Meier V. D."/>
        </authorList>
    </citation>
    <scope>NUCLEOTIDE SEQUENCE</scope>
    <source>
        <strain evidence="1">AVDCRST_MAG58</strain>
    </source>
</reference>
<protein>
    <submittedName>
        <fullName evidence="1">Uncharacterized protein</fullName>
    </submittedName>
</protein>
<evidence type="ECO:0000313" key="1">
    <source>
        <dbReference type="EMBL" id="CAA9459763.1"/>
    </source>
</evidence>
<dbReference type="EMBL" id="CADCVF010000046">
    <property type="protein sequence ID" value="CAA9459763.1"/>
    <property type="molecule type" value="Genomic_DNA"/>
</dbReference>
<gene>
    <name evidence="1" type="ORF">AVDCRST_MAG58-2344</name>
</gene>
<organism evidence="1">
    <name type="scientific">uncultured Rubrobacteraceae bacterium</name>
    <dbReference type="NCBI Taxonomy" id="349277"/>
    <lineage>
        <taxon>Bacteria</taxon>
        <taxon>Bacillati</taxon>
        <taxon>Actinomycetota</taxon>
        <taxon>Rubrobacteria</taxon>
        <taxon>Rubrobacterales</taxon>
        <taxon>Rubrobacteraceae</taxon>
        <taxon>environmental samples</taxon>
    </lineage>
</organism>
<accession>A0A6J4QZJ7</accession>
<sequence>MNEVIPGLYASAPEPLGFGPSLEIRAFLLQRDRGNLLLYRPIRWSET</sequence>
<name>A0A6J4QZJ7_9ACTN</name>
<dbReference type="AlphaFoldDB" id="A0A6J4QZJ7"/>